<name>A0AAD7D4V7_MYCRO</name>
<evidence type="ECO:0000313" key="1">
    <source>
        <dbReference type="EMBL" id="KAJ7679599.1"/>
    </source>
</evidence>
<comment type="caution">
    <text evidence="1">The sequence shown here is derived from an EMBL/GenBank/DDBJ whole genome shotgun (WGS) entry which is preliminary data.</text>
</comment>
<dbReference type="Proteomes" id="UP001221757">
    <property type="component" value="Unassembled WGS sequence"/>
</dbReference>
<evidence type="ECO:0000313" key="2">
    <source>
        <dbReference type="Proteomes" id="UP001221757"/>
    </source>
</evidence>
<gene>
    <name evidence="1" type="ORF">B0H17DRAFT_1139130</name>
</gene>
<accession>A0AAD7D4V7</accession>
<dbReference type="AlphaFoldDB" id="A0AAD7D4V7"/>
<sequence>MVLLSQLCQALEPRFLFSDLASSCFQYHPQSNAHPFTIFLLSPARSTMENVLHIMQADTLNQLVVKELDPHNVGTGHYVLADSWTTDHLFSPILHFPSAANPCIKFITMQHSYLCQSRISDLKVRDKVQVGSITRHGPTHERRFQGFPRCTSTIYTIAPGPLRIPPDELTVAGFGRNVQLAAVDPKER</sequence>
<reference evidence="1" key="1">
    <citation type="submission" date="2023-03" db="EMBL/GenBank/DDBJ databases">
        <title>Massive genome expansion in bonnet fungi (Mycena s.s.) driven by repeated elements and novel gene families across ecological guilds.</title>
        <authorList>
            <consortium name="Lawrence Berkeley National Laboratory"/>
            <person name="Harder C.B."/>
            <person name="Miyauchi S."/>
            <person name="Viragh M."/>
            <person name="Kuo A."/>
            <person name="Thoen E."/>
            <person name="Andreopoulos B."/>
            <person name="Lu D."/>
            <person name="Skrede I."/>
            <person name="Drula E."/>
            <person name="Henrissat B."/>
            <person name="Morin E."/>
            <person name="Kohler A."/>
            <person name="Barry K."/>
            <person name="LaButti K."/>
            <person name="Morin E."/>
            <person name="Salamov A."/>
            <person name="Lipzen A."/>
            <person name="Mereny Z."/>
            <person name="Hegedus B."/>
            <person name="Baldrian P."/>
            <person name="Stursova M."/>
            <person name="Weitz H."/>
            <person name="Taylor A."/>
            <person name="Grigoriev I.V."/>
            <person name="Nagy L.G."/>
            <person name="Martin F."/>
            <person name="Kauserud H."/>
        </authorList>
    </citation>
    <scope>NUCLEOTIDE SEQUENCE</scope>
    <source>
        <strain evidence="1">CBHHK067</strain>
    </source>
</reference>
<organism evidence="1 2">
    <name type="scientific">Mycena rosella</name>
    <name type="common">Pink bonnet</name>
    <name type="synonym">Agaricus rosellus</name>
    <dbReference type="NCBI Taxonomy" id="1033263"/>
    <lineage>
        <taxon>Eukaryota</taxon>
        <taxon>Fungi</taxon>
        <taxon>Dikarya</taxon>
        <taxon>Basidiomycota</taxon>
        <taxon>Agaricomycotina</taxon>
        <taxon>Agaricomycetes</taxon>
        <taxon>Agaricomycetidae</taxon>
        <taxon>Agaricales</taxon>
        <taxon>Marasmiineae</taxon>
        <taxon>Mycenaceae</taxon>
        <taxon>Mycena</taxon>
    </lineage>
</organism>
<proteinExistence type="predicted"/>
<keyword evidence="2" id="KW-1185">Reference proteome</keyword>
<protein>
    <submittedName>
        <fullName evidence="1">Uncharacterized protein</fullName>
    </submittedName>
</protein>
<dbReference type="EMBL" id="JARKIE010000130">
    <property type="protein sequence ID" value="KAJ7679599.1"/>
    <property type="molecule type" value="Genomic_DNA"/>
</dbReference>